<keyword evidence="3" id="KW-1185">Reference proteome</keyword>
<dbReference type="AlphaFoldDB" id="A0A388TG64"/>
<name>A0A388TG64_9BACT</name>
<sequence length="111" mass="12609">MGKPNKYAVTVTPSADQDLGGIFQYIARQLSAPDTAVKLVAKLYKTISNLTFLPKRHSLVKDVFLRKQGFRILPVDNYLIFYVTDETLKQVIIHRVLAARRNYLELLGLST</sequence>
<dbReference type="InterPro" id="IPR035093">
    <property type="entry name" value="RelE/ParE_toxin_dom_sf"/>
</dbReference>
<protein>
    <submittedName>
        <fullName evidence="2">Toxin ParE</fullName>
    </submittedName>
</protein>
<dbReference type="Gene3D" id="3.30.2310.20">
    <property type="entry name" value="RelE-like"/>
    <property type="match status" value="1"/>
</dbReference>
<proteinExistence type="predicted"/>
<reference evidence="2 3" key="1">
    <citation type="journal article" date="2019" name="ISME J.">
        <title>Genome analyses of uncultured TG2/ZB3 bacteria in 'Margulisbacteria' specifically attached to ectosymbiotic spirochetes of protists in the termite gut.</title>
        <authorList>
            <person name="Utami Y.D."/>
            <person name="Kuwahara H."/>
            <person name="Igai K."/>
            <person name="Murakami T."/>
            <person name="Sugaya K."/>
            <person name="Morikawa T."/>
            <person name="Nagura Y."/>
            <person name="Yuki M."/>
            <person name="Deevong P."/>
            <person name="Inoue T."/>
            <person name="Kihara K."/>
            <person name="Lo N."/>
            <person name="Yamada A."/>
            <person name="Ohkuma M."/>
            <person name="Hongoh Y."/>
        </authorList>
    </citation>
    <scope>NUCLEOTIDE SEQUENCE [LARGE SCALE GENOMIC DNA]</scope>
    <source>
        <strain evidence="2">NkOx7-02</strain>
    </source>
</reference>
<gene>
    <name evidence="2" type="primary">parE</name>
    <name evidence="2" type="ORF">NO2_0302</name>
</gene>
<keyword evidence="1" id="KW-1277">Toxin-antitoxin system</keyword>
<dbReference type="EMBL" id="BGZO01000005">
    <property type="protein sequence ID" value="GBR75648.1"/>
    <property type="molecule type" value="Genomic_DNA"/>
</dbReference>
<dbReference type="Proteomes" id="UP000275925">
    <property type="component" value="Unassembled WGS sequence"/>
</dbReference>
<dbReference type="InterPro" id="IPR007712">
    <property type="entry name" value="RelE/ParE_toxin"/>
</dbReference>
<organism evidence="2 3">
    <name type="scientific">Candidatus Termititenax persephonae</name>
    <dbReference type="NCBI Taxonomy" id="2218525"/>
    <lineage>
        <taxon>Bacteria</taxon>
        <taxon>Bacillati</taxon>
        <taxon>Candidatus Margulisiibacteriota</taxon>
        <taxon>Candidatus Termititenacia</taxon>
        <taxon>Candidatus Termititenacales</taxon>
        <taxon>Candidatus Termititenacaceae</taxon>
        <taxon>Candidatus Termititenax</taxon>
    </lineage>
</organism>
<evidence type="ECO:0000313" key="3">
    <source>
        <dbReference type="Proteomes" id="UP000275925"/>
    </source>
</evidence>
<evidence type="ECO:0000313" key="2">
    <source>
        <dbReference type="EMBL" id="GBR75648.1"/>
    </source>
</evidence>
<accession>A0A388TG64</accession>
<dbReference type="Pfam" id="PF05016">
    <property type="entry name" value="ParE_toxin"/>
    <property type="match status" value="1"/>
</dbReference>
<evidence type="ECO:0000256" key="1">
    <source>
        <dbReference type="ARBA" id="ARBA00022649"/>
    </source>
</evidence>
<comment type="caution">
    <text evidence="2">The sequence shown here is derived from an EMBL/GenBank/DDBJ whole genome shotgun (WGS) entry which is preliminary data.</text>
</comment>